<accession>A0A2P4QUU1</accession>
<reference evidence="1 2" key="2">
    <citation type="journal article" date="2018" name="New Phytol.">
        <title>High intraspecific genome diversity in the model arbuscular mycorrhizal symbiont Rhizophagus irregularis.</title>
        <authorList>
            <person name="Chen E.C.H."/>
            <person name="Morin E."/>
            <person name="Beaudet D."/>
            <person name="Noel J."/>
            <person name="Yildirir G."/>
            <person name="Ndikumana S."/>
            <person name="Charron P."/>
            <person name="St-Onge C."/>
            <person name="Giorgi J."/>
            <person name="Kruger M."/>
            <person name="Marton T."/>
            <person name="Ropars J."/>
            <person name="Grigoriev I.V."/>
            <person name="Hainaut M."/>
            <person name="Henrissat B."/>
            <person name="Roux C."/>
            <person name="Martin F."/>
            <person name="Corradi N."/>
        </authorList>
    </citation>
    <scope>NUCLEOTIDE SEQUENCE [LARGE SCALE GENOMIC DNA]</scope>
    <source>
        <strain evidence="1 2">DAOM 197198</strain>
    </source>
</reference>
<gene>
    <name evidence="1" type="ORF">GLOIN_2v1507537</name>
</gene>
<proteinExistence type="predicted"/>
<evidence type="ECO:0000313" key="1">
    <source>
        <dbReference type="EMBL" id="POG81397.1"/>
    </source>
</evidence>
<protein>
    <submittedName>
        <fullName evidence="1">Uncharacterized protein</fullName>
    </submittedName>
</protein>
<comment type="caution">
    <text evidence="1">The sequence shown here is derived from an EMBL/GenBank/DDBJ whole genome shotgun (WGS) entry which is preliminary data.</text>
</comment>
<keyword evidence="2" id="KW-1185">Reference proteome</keyword>
<dbReference type="AlphaFoldDB" id="A0A2P4QUU1"/>
<reference evidence="1 2" key="1">
    <citation type="journal article" date="2013" name="Proc. Natl. Acad. Sci. U.S.A.">
        <title>Genome of an arbuscular mycorrhizal fungus provides insight into the oldest plant symbiosis.</title>
        <authorList>
            <person name="Tisserant E."/>
            <person name="Malbreil M."/>
            <person name="Kuo A."/>
            <person name="Kohler A."/>
            <person name="Symeonidi A."/>
            <person name="Balestrini R."/>
            <person name="Charron P."/>
            <person name="Duensing N."/>
            <person name="Frei Dit Frey N."/>
            <person name="Gianinazzi-Pearson V."/>
            <person name="Gilbert L.B."/>
            <person name="Handa Y."/>
            <person name="Herr J.R."/>
            <person name="Hijri M."/>
            <person name="Koul R."/>
            <person name="Kawaguchi M."/>
            <person name="Krajinski F."/>
            <person name="Lammers P.J."/>
            <person name="Masclaux F.G."/>
            <person name="Murat C."/>
            <person name="Morin E."/>
            <person name="Ndikumana S."/>
            <person name="Pagni M."/>
            <person name="Petitpierre D."/>
            <person name="Requena N."/>
            <person name="Rosikiewicz P."/>
            <person name="Riley R."/>
            <person name="Saito K."/>
            <person name="San Clemente H."/>
            <person name="Shapiro H."/>
            <person name="van Tuinen D."/>
            <person name="Becard G."/>
            <person name="Bonfante P."/>
            <person name="Paszkowski U."/>
            <person name="Shachar-Hill Y.Y."/>
            <person name="Tuskan G.A."/>
            <person name="Young P.W."/>
            <person name="Sanders I.R."/>
            <person name="Henrissat B."/>
            <person name="Rensing S.A."/>
            <person name="Grigoriev I.V."/>
            <person name="Corradi N."/>
            <person name="Roux C."/>
            <person name="Martin F."/>
        </authorList>
    </citation>
    <scope>NUCLEOTIDE SEQUENCE [LARGE SCALE GENOMIC DNA]</scope>
    <source>
        <strain evidence="1 2">DAOM 197198</strain>
    </source>
</reference>
<name>A0A2P4QUU1_RHIID</name>
<sequence>MLNLTLYIIKNVLNGYLLRILKMSLILPEAVMVKFFLLDGLRVISILGILKIKDGKG</sequence>
<dbReference type="EMBL" id="AUPC02000011">
    <property type="protein sequence ID" value="POG81397.1"/>
    <property type="molecule type" value="Genomic_DNA"/>
</dbReference>
<dbReference type="Proteomes" id="UP000018888">
    <property type="component" value="Unassembled WGS sequence"/>
</dbReference>
<organism evidence="1 2">
    <name type="scientific">Rhizophagus irregularis (strain DAOM 181602 / DAOM 197198 / MUCL 43194)</name>
    <name type="common">Arbuscular mycorrhizal fungus</name>
    <name type="synonym">Glomus intraradices</name>
    <dbReference type="NCBI Taxonomy" id="747089"/>
    <lineage>
        <taxon>Eukaryota</taxon>
        <taxon>Fungi</taxon>
        <taxon>Fungi incertae sedis</taxon>
        <taxon>Mucoromycota</taxon>
        <taxon>Glomeromycotina</taxon>
        <taxon>Glomeromycetes</taxon>
        <taxon>Glomerales</taxon>
        <taxon>Glomeraceae</taxon>
        <taxon>Rhizophagus</taxon>
    </lineage>
</organism>
<evidence type="ECO:0000313" key="2">
    <source>
        <dbReference type="Proteomes" id="UP000018888"/>
    </source>
</evidence>